<dbReference type="InterPro" id="IPR050446">
    <property type="entry name" value="FAD-oxidoreductase/Apoptosis"/>
</dbReference>
<organism evidence="6 7">
    <name type="scientific">Saccharothrix hoggarensis</name>
    <dbReference type="NCBI Taxonomy" id="913853"/>
    <lineage>
        <taxon>Bacteria</taxon>
        <taxon>Bacillati</taxon>
        <taxon>Actinomycetota</taxon>
        <taxon>Actinomycetes</taxon>
        <taxon>Pseudonocardiales</taxon>
        <taxon>Pseudonocardiaceae</taxon>
        <taxon>Saccharothrix</taxon>
    </lineage>
</organism>
<dbReference type="Pfam" id="PF07992">
    <property type="entry name" value="Pyr_redox_2"/>
    <property type="match status" value="1"/>
</dbReference>
<dbReference type="RefSeq" id="WP_380723720.1">
    <property type="nucleotide sequence ID" value="NZ_JBHTLK010000060.1"/>
</dbReference>
<dbReference type="Proteomes" id="UP001597168">
    <property type="component" value="Unassembled WGS sequence"/>
</dbReference>
<feature type="non-terminal residue" evidence="6">
    <location>
        <position position="115"/>
    </location>
</feature>
<evidence type="ECO:0000313" key="6">
    <source>
        <dbReference type="EMBL" id="MFD1148287.1"/>
    </source>
</evidence>
<gene>
    <name evidence="6" type="ORF">ACFQ3T_14240</name>
</gene>
<comment type="cofactor">
    <cofactor evidence="1">
        <name>FAD</name>
        <dbReference type="ChEBI" id="CHEBI:57692"/>
    </cofactor>
</comment>
<comment type="caution">
    <text evidence="6">The sequence shown here is derived from an EMBL/GenBank/DDBJ whole genome shotgun (WGS) entry which is preliminary data.</text>
</comment>
<keyword evidence="3" id="KW-0274">FAD</keyword>
<keyword evidence="4" id="KW-0560">Oxidoreductase</keyword>
<proteinExistence type="predicted"/>
<accession>A0ABW3QTX0</accession>
<dbReference type="EMBL" id="JBHTLK010000060">
    <property type="protein sequence ID" value="MFD1148287.1"/>
    <property type="molecule type" value="Genomic_DNA"/>
</dbReference>
<dbReference type="Gene3D" id="3.50.50.60">
    <property type="entry name" value="FAD/NAD(P)-binding domain"/>
    <property type="match status" value="1"/>
</dbReference>
<dbReference type="InterPro" id="IPR036188">
    <property type="entry name" value="FAD/NAD-bd_sf"/>
</dbReference>
<evidence type="ECO:0000256" key="2">
    <source>
        <dbReference type="ARBA" id="ARBA00022630"/>
    </source>
</evidence>
<evidence type="ECO:0000313" key="7">
    <source>
        <dbReference type="Proteomes" id="UP001597168"/>
    </source>
</evidence>
<sequence length="115" mass="11880">MSGADGTPVPGRVVVIGAGLAGVSAIEELRASGYDGRVVLVGAEDQLPYDRPPLSKDVLQGKAGAPEVRLHPEAWYAEHGVELRLGVAAREIRTGEGLVVLGDGSAERDDAVLLA</sequence>
<protein>
    <submittedName>
        <fullName evidence="6">FAD-dependent oxidoreductase</fullName>
    </submittedName>
</protein>
<evidence type="ECO:0000256" key="3">
    <source>
        <dbReference type="ARBA" id="ARBA00022827"/>
    </source>
</evidence>
<keyword evidence="7" id="KW-1185">Reference proteome</keyword>
<evidence type="ECO:0000256" key="1">
    <source>
        <dbReference type="ARBA" id="ARBA00001974"/>
    </source>
</evidence>
<name>A0ABW3QTX0_9PSEU</name>
<dbReference type="PANTHER" id="PTHR43557:SF2">
    <property type="entry name" value="RIESKE DOMAIN-CONTAINING PROTEIN-RELATED"/>
    <property type="match status" value="1"/>
</dbReference>
<dbReference type="PANTHER" id="PTHR43557">
    <property type="entry name" value="APOPTOSIS-INDUCING FACTOR 1"/>
    <property type="match status" value="1"/>
</dbReference>
<reference evidence="7" key="1">
    <citation type="journal article" date="2019" name="Int. J. Syst. Evol. Microbiol.">
        <title>The Global Catalogue of Microorganisms (GCM) 10K type strain sequencing project: providing services to taxonomists for standard genome sequencing and annotation.</title>
        <authorList>
            <consortium name="The Broad Institute Genomics Platform"/>
            <consortium name="The Broad Institute Genome Sequencing Center for Infectious Disease"/>
            <person name="Wu L."/>
            <person name="Ma J."/>
        </authorList>
    </citation>
    <scope>NUCLEOTIDE SEQUENCE [LARGE SCALE GENOMIC DNA]</scope>
    <source>
        <strain evidence="7">CCUG 60214</strain>
    </source>
</reference>
<evidence type="ECO:0000259" key="5">
    <source>
        <dbReference type="Pfam" id="PF07992"/>
    </source>
</evidence>
<evidence type="ECO:0000256" key="4">
    <source>
        <dbReference type="ARBA" id="ARBA00023002"/>
    </source>
</evidence>
<dbReference type="InterPro" id="IPR023753">
    <property type="entry name" value="FAD/NAD-binding_dom"/>
</dbReference>
<dbReference type="SUPFAM" id="SSF51905">
    <property type="entry name" value="FAD/NAD(P)-binding domain"/>
    <property type="match status" value="1"/>
</dbReference>
<feature type="domain" description="FAD/NAD(P)-binding" evidence="5">
    <location>
        <begin position="12"/>
        <end position="115"/>
    </location>
</feature>
<keyword evidence="2" id="KW-0285">Flavoprotein</keyword>